<protein>
    <recommendedName>
        <fullName evidence="3">valine--tRNA ligase</fullName>
        <ecNumber evidence="3">6.1.1.9</ecNumber>
    </recommendedName>
    <alternativeName>
        <fullName evidence="10">Valyl-tRNA synthetase</fullName>
    </alternativeName>
</protein>
<dbReference type="GO" id="GO:0004832">
    <property type="term" value="F:valine-tRNA ligase activity"/>
    <property type="evidence" value="ECO:0007669"/>
    <property type="project" value="UniProtKB-EC"/>
</dbReference>
<dbReference type="STRING" id="1537102.L0B259"/>
<evidence type="ECO:0000256" key="4">
    <source>
        <dbReference type="ARBA" id="ARBA00022490"/>
    </source>
</evidence>
<name>L0B259_THEEQ</name>
<evidence type="ECO:0000259" key="14">
    <source>
        <dbReference type="Pfam" id="PF00133"/>
    </source>
</evidence>
<organism evidence="16 17">
    <name type="scientific">Theileria equi strain WA</name>
    <dbReference type="NCBI Taxonomy" id="1537102"/>
    <lineage>
        <taxon>Eukaryota</taxon>
        <taxon>Sar</taxon>
        <taxon>Alveolata</taxon>
        <taxon>Apicomplexa</taxon>
        <taxon>Aconoidasida</taxon>
        <taxon>Piroplasmida</taxon>
        <taxon>Theileriidae</taxon>
        <taxon>Theileria</taxon>
    </lineage>
</organism>
<dbReference type="NCBIfam" id="NF004349">
    <property type="entry name" value="PRK05729.1"/>
    <property type="match status" value="1"/>
</dbReference>
<comment type="subcellular location">
    <subcellularLocation>
        <location evidence="1">Cytoplasm</location>
    </subcellularLocation>
</comment>
<comment type="catalytic activity">
    <reaction evidence="11">
        <text>tRNA(Val) + L-valine + ATP = L-valyl-tRNA(Val) + AMP + diphosphate</text>
        <dbReference type="Rhea" id="RHEA:10704"/>
        <dbReference type="Rhea" id="RHEA-COMP:9672"/>
        <dbReference type="Rhea" id="RHEA-COMP:9708"/>
        <dbReference type="ChEBI" id="CHEBI:30616"/>
        <dbReference type="ChEBI" id="CHEBI:33019"/>
        <dbReference type="ChEBI" id="CHEBI:57762"/>
        <dbReference type="ChEBI" id="CHEBI:78442"/>
        <dbReference type="ChEBI" id="CHEBI:78537"/>
        <dbReference type="ChEBI" id="CHEBI:456215"/>
        <dbReference type="EC" id="6.1.1.9"/>
    </reaction>
</comment>
<sequence length="976" mass="112588">MSKTHINKTFKELESTYDPKAVEDSWYSWWEASGFFMPFDRNLHSDKNKWIALLPPPNVTGSLHIGHALTISIQDSLARWHRMKGDTTLWIPGTDHAGIATQTVVERTLYKTENKKRHDYTRKEFIGKVFEWNDKYGNNIKNQLRRMGASLDWTREAFTMDDKRSKAVVEAFVRLYDSGLVYRNTRLVSWCSFLSTALSDIEVEPFEVTSPTHIKLPGIETSVEVGVLWIFKYPVHDVPDKYISVATTRIETMLGDVAVAVNPDDERYKEFVGCRLTHPFFPERNMIVVADNHIDKEFGTGAVKITPSHDKNDFEIAKRHSLPFINIFTNDGKINENGGIFANMHRFECRKVIEKELKQLGLFEDKIPNTKPMMIPRCSRTGDIVEYMLIPQWYIDCKKLAKGAIDAVKDGSLRLFPSTYISVWNQWLENIQDWCVSRQLWWGHRIPAYKIISSNLNDEWIIARDPDEAHDRVKKKFPHLTTYQLEQDEDVLDTWFSSGLFPLSTLGWPNESAEDFIKFFPTTLLETGNDILFFWVARMVMLSIQLVGKLPFSEVYMHPLVRDSRGEKMSKSKGNVVDPIDIIDGTTLEKLNQNILNSSLPQGEIKKALLLQKQQFPDGIPPCGVDALRLGLLALTRHNRSILLDVNKLVCSRHFGNKIWNATKFAINRTKTFKVVMPKRNELMWEDIWILHKLNQYIKRVNNAFETYQFVEAVQASYDFWLYQLCDIYLELIKSRLPPSLDFPMEDLTPHMKASIYTIFECLSTSLRLLHPIMPYITEELYHHLPEHLITSESISLSKFPEEIPDWNDDSLDNDMTTIMSIVHGFRSLSNTLGLPPNAKRTGFVTISDDMFKVISDKTHLIKILSKFESISLVDKASEKLLTCVQNIISTTISAHIHVDDSVDLLKTSSVLGDRLSKTNKSLDSYIKKTTIPNYTEKVPETVRELNETKIRELSTEKMELERAISDIERLKINTN</sequence>
<dbReference type="GeneID" id="15805271"/>
<dbReference type="SUPFAM" id="SSF47323">
    <property type="entry name" value="Anticodon-binding domain of a subclass of class I aminoacyl-tRNA synthetases"/>
    <property type="match status" value="1"/>
</dbReference>
<evidence type="ECO:0000256" key="8">
    <source>
        <dbReference type="ARBA" id="ARBA00022917"/>
    </source>
</evidence>
<evidence type="ECO:0000259" key="15">
    <source>
        <dbReference type="Pfam" id="PF08264"/>
    </source>
</evidence>
<comment type="similarity">
    <text evidence="2 12">Belongs to the class-I aminoacyl-tRNA synthetase family.</text>
</comment>
<feature type="coiled-coil region" evidence="13">
    <location>
        <begin position="944"/>
        <end position="974"/>
    </location>
</feature>
<dbReference type="InterPro" id="IPR002300">
    <property type="entry name" value="aa-tRNA-synth_Ia"/>
</dbReference>
<keyword evidence="4" id="KW-0963">Cytoplasm</keyword>
<dbReference type="PRINTS" id="PR00986">
    <property type="entry name" value="TRNASYNTHVAL"/>
</dbReference>
<dbReference type="Pfam" id="PF00133">
    <property type="entry name" value="tRNA-synt_1"/>
    <property type="match status" value="1"/>
</dbReference>
<dbReference type="AlphaFoldDB" id="L0B259"/>
<evidence type="ECO:0000256" key="9">
    <source>
        <dbReference type="ARBA" id="ARBA00023146"/>
    </source>
</evidence>
<keyword evidence="17" id="KW-1185">Reference proteome</keyword>
<dbReference type="Gene3D" id="3.90.740.10">
    <property type="entry name" value="Valyl/Leucyl/Isoleucyl-tRNA synthetase, editing domain"/>
    <property type="match status" value="1"/>
</dbReference>
<evidence type="ECO:0000313" key="17">
    <source>
        <dbReference type="Proteomes" id="UP000031512"/>
    </source>
</evidence>
<gene>
    <name evidence="16" type="ORF">BEWA_009970</name>
</gene>
<dbReference type="InterPro" id="IPR009008">
    <property type="entry name" value="Val/Leu/Ile-tRNA-synth_edit"/>
</dbReference>
<dbReference type="GO" id="GO:0005524">
    <property type="term" value="F:ATP binding"/>
    <property type="evidence" value="ECO:0007669"/>
    <property type="project" value="UniProtKB-KW"/>
</dbReference>
<reference evidence="16 17" key="1">
    <citation type="journal article" date="2012" name="BMC Genomics">
        <title>Comparative genomic analysis and phylogenetic position of Theileria equi.</title>
        <authorList>
            <person name="Kappmeyer L.S."/>
            <person name="Thiagarajan M."/>
            <person name="Herndon D.R."/>
            <person name="Ramsay J.D."/>
            <person name="Caler E."/>
            <person name="Djikeng A."/>
            <person name="Gillespie J.J."/>
            <person name="Lau A.O."/>
            <person name="Roalson E.H."/>
            <person name="Silva J.C."/>
            <person name="Silva M.G."/>
            <person name="Suarez C.E."/>
            <person name="Ueti M.W."/>
            <person name="Nene V.M."/>
            <person name="Mealey R.H."/>
            <person name="Knowles D.P."/>
            <person name="Brayton K.A."/>
        </authorList>
    </citation>
    <scope>NUCLEOTIDE SEQUENCE [LARGE SCALE GENOMIC DNA]</scope>
    <source>
        <strain evidence="16 17">WA</strain>
    </source>
</reference>
<dbReference type="CDD" id="cd00817">
    <property type="entry name" value="ValRS_core"/>
    <property type="match status" value="1"/>
</dbReference>
<dbReference type="FunFam" id="3.90.740.10:FF:000005">
    <property type="entry name" value="Valine--tRNA ligase, mitochondrial"/>
    <property type="match status" value="1"/>
</dbReference>
<dbReference type="NCBIfam" id="TIGR00422">
    <property type="entry name" value="valS"/>
    <property type="match status" value="1"/>
</dbReference>
<dbReference type="InterPro" id="IPR001412">
    <property type="entry name" value="aa-tRNA-synth_I_CS"/>
</dbReference>
<dbReference type="InterPro" id="IPR009080">
    <property type="entry name" value="tRNAsynth_Ia_anticodon-bd"/>
</dbReference>
<dbReference type="KEGG" id="beq:BEWA_009970"/>
<evidence type="ECO:0000256" key="7">
    <source>
        <dbReference type="ARBA" id="ARBA00022840"/>
    </source>
</evidence>
<evidence type="ECO:0000256" key="5">
    <source>
        <dbReference type="ARBA" id="ARBA00022598"/>
    </source>
</evidence>
<evidence type="ECO:0000313" key="16">
    <source>
        <dbReference type="EMBL" id="AFZ81583.1"/>
    </source>
</evidence>
<dbReference type="InterPro" id="IPR002303">
    <property type="entry name" value="Valyl-tRNA_ligase"/>
</dbReference>
<evidence type="ECO:0000256" key="13">
    <source>
        <dbReference type="SAM" id="Coils"/>
    </source>
</evidence>
<dbReference type="eggNOG" id="KOG0432">
    <property type="taxonomic scope" value="Eukaryota"/>
</dbReference>
<dbReference type="GO" id="GO:0005829">
    <property type="term" value="C:cytosol"/>
    <property type="evidence" value="ECO:0007669"/>
    <property type="project" value="TreeGrafter"/>
</dbReference>
<dbReference type="FunFam" id="3.40.50.620:FF:000020">
    <property type="entry name" value="Valine--tRNA ligase, mitochondrial"/>
    <property type="match status" value="1"/>
</dbReference>
<accession>L0B259</accession>
<dbReference type="SUPFAM" id="SSF50677">
    <property type="entry name" value="ValRS/IleRS/LeuRS editing domain"/>
    <property type="match status" value="1"/>
</dbReference>
<dbReference type="InterPro" id="IPR013155">
    <property type="entry name" value="M/V/L/I-tRNA-synth_anticd-bd"/>
</dbReference>
<dbReference type="OrthoDB" id="629407at2759"/>
<evidence type="ECO:0000256" key="6">
    <source>
        <dbReference type="ARBA" id="ARBA00022741"/>
    </source>
</evidence>
<dbReference type="PROSITE" id="PS00178">
    <property type="entry name" value="AA_TRNA_LIGASE_I"/>
    <property type="match status" value="1"/>
</dbReference>
<keyword evidence="9 12" id="KW-0030">Aminoacyl-tRNA synthetase</keyword>
<dbReference type="Gene3D" id="3.40.50.620">
    <property type="entry name" value="HUPs"/>
    <property type="match status" value="2"/>
</dbReference>
<dbReference type="GO" id="GO:0006438">
    <property type="term" value="P:valyl-tRNA aminoacylation"/>
    <property type="evidence" value="ECO:0007669"/>
    <property type="project" value="InterPro"/>
</dbReference>
<dbReference type="Proteomes" id="UP000031512">
    <property type="component" value="Chromosome 3"/>
</dbReference>
<dbReference type="Pfam" id="PF08264">
    <property type="entry name" value="Anticodon_1"/>
    <property type="match status" value="1"/>
</dbReference>
<dbReference type="PANTHER" id="PTHR11946:SF109">
    <property type="entry name" value="VALINE--TRNA LIGASE"/>
    <property type="match status" value="1"/>
</dbReference>
<evidence type="ECO:0000256" key="1">
    <source>
        <dbReference type="ARBA" id="ARBA00004496"/>
    </source>
</evidence>
<keyword evidence="7 12" id="KW-0067">ATP-binding</keyword>
<dbReference type="InterPro" id="IPR033705">
    <property type="entry name" value="Anticodon_Ia_Val"/>
</dbReference>
<evidence type="ECO:0000256" key="2">
    <source>
        <dbReference type="ARBA" id="ARBA00005594"/>
    </source>
</evidence>
<keyword evidence="8 12" id="KW-0648">Protein biosynthesis</keyword>
<evidence type="ECO:0000256" key="12">
    <source>
        <dbReference type="RuleBase" id="RU363035"/>
    </source>
</evidence>
<dbReference type="CDD" id="cd07962">
    <property type="entry name" value="Anticodon_Ia_Val"/>
    <property type="match status" value="1"/>
</dbReference>
<dbReference type="GO" id="GO:0002161">
    <property type="term" value="F:aminoacyl-tRNA deacylase activity"/>
    <property type="evidence" value="ECO:0007669"/>
    <property type="project" value="InterPro"/>
</dbReference>
<evidence type="ECO:0000256" key="10">
    <source>
        <dbReference type="ARBA" id="ARBA00029936"/>
    </source>
</evidence>
<dbReference type="PANTHER" id="PTHR11946">
    <property type="entry name" value="VALYL-TRNA SYNTHETASES"/>
    <property type="match status" value="1"/>
</dbReference>
<evidence type="ECO:0000256" key="3">
    <source>
        <dbReference type="ARBA" id="ARBA00013169"/>
    </source>
</evidence>
<keyword evidence="6 12" id="KW-0547">Nucleotide-binding</keyword>
<feature type="domain" description="Aminoacyl-tRNA synthetase class Ia" evidence="14">
    <location>
        <begin position="26"/>
        <end position="642"/>
    </location>
</feature>
<keyword evidence="13" id="KW-0175">Coiled coil</keyword>
<keyword evidence="5 12" id="KW-0436">Ligase</keyword>
<dbReference type="VEuPathDB" id="PiroplasmaDB:BEWA_009970"/>
<feature type="domain" description="Methionyl/Valyl/Leucyl/Isoleucyl-tRNA synthetase anticodon-binding" evidence="15">
    <location>
        <begin position="687"/>
        <end position="840"/>
    </location>
</feature>
<evidence type="ECO:0000256" key="11">
    <source>
        <dbReference type="ARBA" id="ARBA00047552"/>
    </source>
</evidence>
<dbReference type="HAMAP" id="MF_02004">
    <property type="entry name" value="Val_tRNA_synth_type1"/>
    <property type="match status" value="1"/>
</dbReference>
<proteinExistence type="inferred from homology"/>
<dbReference type="InterPro" id="IPR014729">
    <property type="entry name" value="Rossmann-like_a/b/a_fold"/>
</dbReference>
<dbReference type="EC" id="6.1.1.9" evidence="3"/>
<dbReference type="RefSeq" id="XP_004831249.1">
    <property type="nucleotide sequence ID" value="XM_004831192.1"/>
</dbReference>
<dbReference type="Gene3D" id="1.10.730.10">
    <property type="entry name" value="Isoleucyl-tRNA Synthetase, Domain 1"/>
    <property type="match status" value="1"/>
</dbReference>
<dbReference type="EMBL" id="CP001670">
    <property type="protein sequence ID" value="AFZ81583.1"/>
    <property type="molecule type" value="Genomic_DNA"/>
</dbReference>
<dbReference type="FunFam" id="3.40.50.620:FF:000078">
    <property type="entry name" value="Valine--tRNA ligase, mitochondrial"/>
    <property type="match status" value="1"/>
</dbReference>
<dbReference type="SUPFAM" id="SSF52374">
    <property type="entry name" value="Nucleotidylyl transferase"/>
    <property type="match status" value="1"/>
</dbReference>